<dbReference type="OrthoDB" id="6891340at2"/>
<evidence type="ECO:0000256" key="1">
    <source>
        <dbReference type="SAM" id="SignalP"/>
    </source>
</evidence>
<proteinExistence type="predicted"/>
<accession>A0A562Q1G1</accession>
<organism evidence="3 4">
    <name type="scientific">Pseudoduganella flava</name>
    <dbReference type="NCBI Taxonomy" id="871742"/>
    <lineage>
        <taxon>Bacteria</taxon>
        <taxon>Pseudomonadati</taxon>
        <taxon>Pseudomonadota</taxon>
        <taxon>Betaproteobacteria</taxon>
        <taxon>Burkholderiales</taxon>
        <taxon>Oxalobacteraceae</taxon>
        <taxon>Telluria group</taxon>
        <taxon>Pseudoduganella</taxon>
    </lineage>
</organism>
<reference evidence="3" key="2">
    <citation type="submission" date="2019-07" db="EMBL/GenBank/DDBJ databases">
        <authorList>
            <person name="Whitman W."/>
            <person name="Huntemann M."/>
            <person name="Clum A."/>
            <person name="Pillay M."/>
            <person name="Palaniappan K."/>
            <person name="Varghese N."/>
            <person name="Mikhailova N."/>
            <person name="Stamatis D."/>
            <person name="Reddy T."/>
            <person name="Daum C."/>
            <person name="Shapiro N."/>
            <person name="Ivanova N."/>
            <person name="Kyrpides N."/>
            <person name="Woyke T."/>
        </authorList>
    </citation>
    <scope>NUCLEOTIDE SEQUENCE</scope>
    <source>
        <strain evidence="3">CGMCC 1.10685</strain>
    </source>
</reference>
<evidence type="ECO:0000313" key="4">
    <source>
        <dbReference type="Proteomes" id="UP000315112"/>
    </source>
</evidence>
<dbReference type="EMBL" id="CP046904">
    <property type="protein sequence ID" value="QGZ38307.1"/>
    <property type="molecule type" value="Genomic_DNA"/>
</dbReference>
<keyword evidence="5" id="KW-1185">Reference proteome</keyword>
<evidence type="ECO:0000313" key="3">
    <source>
        <dbReference type="EMBL" id="TWI50156.1"/>
    </source>
</evidence>
<keyword evidence="1" id="KW-0732">Signal</keyword>
<dbReference type="RefSeq" id="WP_145873786.1">
    <property type="nucleotide sequence ID" value="NZ_CP046904.1"/>
</dbReference>
<dbReference type="Proteomes" id="UP000437862">
    <property type="component" value="Chromosome"/>
</dbReference>
<gene>
    <name evidence="2" type="ORF">GO485_04070</name>
    <name evidence="3" type="ORF">IP92_01385</name>
</gene>
<evidence type="ECO:0000313" key="2">
    <source>
        <dbReference type="EMBL" id="QGZ38307.1"/>
    </source>
</evidence>
<sequence>MLAKVVTAAVLAATVAGCAVPYSPTPIATNFPTSRQEKLQAAAHWNAIADHIEQRIVADMKKHPQRPYYVAEDKDATPFKRAVLSQLMTSLVKDGYVVSRTPAGAWKLDVDIQGVTFTKNRPQYRYSGAHSAIATGVWVLSDIDPTVGLVALAGASDAFHWFHSQFAPGATPKTELIVTLSVSDQFRYYARSTSAYYVADTDRELYGIKDEDAPLTRNFKVTGGR</sequence>
<name>A0A562Q1G1_9BURK</name>
<feature type="signal peptide" evidence="1">
    <location>
        <begin position="1"/>
        <end position="19"/>
    </location>
</feature>
<evidence type="ECO:0000313" key="5">
    <source>
        <dbReference type="Proteomes" id="UP000437862"/>
    </source>
</evidence>
<reference evidence="3 4" key="1">
    <citation type="journal article" date="2015" name="Stand. Genomic Sci.">
        <title>Genomic Encyclopedia of Bacterial and Archaeal Type Strains, Phase III: the genomes of soil and plant-associated and newly described type strains.</title>
        <authorList>
            <person name="Whitman W.B."/>
            <person name="Woyke T."/>
            <person name="Klenk H.P."/>
            <person name="Zhou Y."/>
            <person name="Lilburn T.G."/>
            <person name="Beck B.J."/>
            <person name="De Vos P."/>
            <person name="Vandamme P."/>
            <person name="Eisen J.A."/>
            <person name="Garrity G."/>
            <person name="Hugenholtz P."/>
            <person name="Kyrpides N.C."/>
        </authorList>
    </citation>
    <scope>NUCLEOTIDE SEQUENCE [LARGE SCALE GENOMIC DNA]</scope>
    <source>
        <strain evidence="3 4">CGMCC 1.10685</strain>
    </source>
</reference>
<feature type="chain" id="PRO_5044618109" evidence="1">
    <location>
        <begin position="20"/>
        <end position="225"/>
    </location>
</feature>
<reference evidence="2 5" key="3">
    <citation type="submission" date="2019-12" db="EMBL/GenBank/DDBJ databases">
        <title>Draft Genome Sequences of Six Type Strains of the Genus Massilia.</title>
        <authorList>
            <person name="Miess H."/>
            <person name="Frediansyah A."/>
            <person name="Goeker M."/>
            <person name="Gross H."/>
        </authorList>
    </citation>
    <scope>NUCLEOTIDE SEQUENCE [LARGE SCALE GENOMIC DNA]</scope>
    <source>
        <strain evidence="2 5">DSM 26639</strain>
    </source>
</reference>
<dbReference type="EMBL" id="VLKW01000002">
    <property type="protein sequence ID" value="TWI50156.1"/>
    <property type="molecule type" value="Genomic_DNA"/>
</dbReference>
<dbReference type="Proteomes" id="UP000315112">
    <property type="component" value="Unassembled WGS sequence"/>
</dbReference>
<dbReference type="AlphaFoldDB" id="A0A562Q1G1"/>
<dbReference type="PROSITE" id="PS51257">
    <property type="entry name" value="PROKAR_LIPOPROTEIN"/>
    <property type="match status" value="1"/>
</dbReference>
<protein>
    <submittedName>
        <fullName evidence="3">Uncharacterized protein</fullName>
    </submittedName>
</protein>